<feature type="domain" description="Zn(2)-C6 fungal-type" evidence="11">
    <location>
        <begin position="18"/>
        <end position="48"/>
    </location>
</feature>
<comment type="subcellular location">
    <subcellularLocation>
        <location evidence="1">Nucleus</location>
    </subcellularLocation>
</comment>
<protein>
    <recommendedName>
        <fullName evidence="11">Zn(2)-C6 fungal-type domain-containing protein</fullName>
    </recommendedName>
</protein>
<evidence type="ECO:0000259" key="11">
    <source>
        <dbReference type="PROSITE" id="PS50048"/>
    </source>
</evidence>
<dbReference type="VEuPathDB" id="FungiDB:UREG_01426"/>
<dbReference type="PROSITE" id="PS50048">
    <property type="entry name" value="ZN2_CY6_FUNGAL_2"/>
    <property type="match status" value="1"/>
</dbReference>
<dbReference type="AlphaFoldDB" id="C4JI01"/>
<dbReference type="Pfam" id="PF04082">
    <property type="entry name" value="Fungal_trans"/>
    <property type="match status" value="1"/>
</dbReference>
<dbReference type="OrthoDB" id="3364175at2759"/>
<evidence type="ECO:0000256" key="1">
    <source>
        <dbReference type="ARBA" id="ARBA00004123"/>
    </source>
</evidence>
<dbReference type="GO" id="GO:0003677">
    <property type="term" value="F:DNA binding"/>
    <property type="evidence" value="ECO:0007669"/>
    <property type="project" value="UniProtKB-KW"/>
</dbReference>
<dbReference type="RefSeq" id="XP_002541910.1">
    <property type="nucleotide sequence ID" value="XM_002541864.1"/>
</dbReference>
<evidence type="ECO:0000256" key="8">
    <source>
        <dbReference type="ARBA" id="ARBA00023163"/>
    </source>
</evidence>
<keyword evidence="7" id="KW-0010">Activator</keyword>
<keyword evidence="13" id="KW-1185">Reference proteome</keyword>
<dbReference type="CDD" id="cd00067">
    <property type="entry name" value="GAL4"/>
    <property type="match status" value="1"/>
</dbReference>
<evidence type="ECO:0000256" key="6">
    <source>
        <dbReference type="ARBA" id="ARBA00023125"/>
    </source>
</evidence>
<dbReference type="InterPro" id="IPR001138">
    <property type="entry name" value="Zn2Cys6_DnaBD"/>
</dbReference>
<keyword evidence="5" id="KW-0805">Transcription regulation</keyword>
<dbReference type="EMBL" id="CH476615">
    <property type="protein sequence ID" value="EEP76577.1"/>
    <property type="molecule type" value="Genomic_DNA"/>
</dbReference>
<dbReference type="GO" id="GO:0000981">
    <property type="term" value="F:DNA-binding transcription factor activity, RNA polymerase II-specific"/>
    <property type="evidence" value="ECO:0007669"/>
    <property type="project" value="InterPro"/>
</dbReference>
<dbReference type="GO" id="GO:0005634">
    <property type="term" value="C:nucleus"/>
    <property type="evidence" value="ECO:0007669"/>
    <property type="project" value="UniProtKB-SubCell"/>
</dbReference>
<dbReference type="SMART" id="SM00906">
    <property type="entry name" value="Fungal_trans"/>
    <property type="match status" value="1"/>
</dbReference>
<dbReference type="PROSITE" id="PS00463">
    <property type="entry name" value="ZN2_CY6_FUNGAL_1"/>
    <property type="match status" value="1"/>
</dbReference>
<dbReference type="FunFam" id="4.10.240.10:FF:000005">
    <property type="entry name" value="Quinic acid utilization activator"/>
    <property type="match status" value="1"/>
</dbReference>
<dbReference type="InParanoid" id="C4JI01"/>
<evidence type="ECO:0000256" key="9">
    <source>
        <dbReference type="ARBA" id="ARBA00023242"/>
    </source>
</evidence>
<keyword evidence="9" id="KW-0539">Nucleus</keyword>
<dbReference type="HOGENOM" id="CLU_007607_1_0_1"/>
<dbReference type="Proteomes" id="UP000002058">
    <property type="component" value="Unassembled WGS sequence"/>
</dbReference>
<reference evidence="13" key="1">
    <citation type="journal article" date="2009" name="Genome Res.">
        <title>Comparative genomic analyses of the human fungal pathogens Coccidioides and their relatives.</title>
        <authorList>
            <person name="Sharpton T.J."/>
            <person name="Stajich J.E."/>
            <person name="Rounsley S.D."/>
            <person name="Gardner M.J."/>
            <person name="Wortman J.R."/>
            <person name="Jordar V.S."/>
            <person name="Maiti R."/>
            <person name="Kodira C.D."/>
            <person name="Neafsey D.E."/>
            <person name="Zeng Q."/>
            <person name="Hung C.-Y."/>
            <person name="McMahan C."/>
            <person name="Muszewska A."/>
            <person name="Grynberg M."/>
            <person name="Mandel M.A."/>
            <person name="Kellner E.M."/>
            <person name="Barker B.M."/>
            <person name="Galgiani J.N."/>
            <person name="Orbach M.J."/>
            <person name="Kirkland T.N."/>
            <person name="Cole G.T."/>
            <person name="Henn M.R."/>
            <person name="Birren B.W."/>
            <person name="Taylor J.W."/>
        </authorList>
    </citation>
    <scope>NUCLEOTIDE SEQUENCE [LARGE SCALE GENOMIC DNA]</scope>
    <source>
        <strain evidence="13">UAMH 1704</strain>
    </source>
</reference>
<dbReference type="Gene3D" id="4.10.240.10">
    <property type="entry name" value="Zn(2)-C6 fungal-type DNA-binding domain"/>
    <property type="match status" value="1"/>
</dbReference>
<keyword evidence="2" id="KW-0479">Metal-binding</keyword>
<evidence type="ECO:0000256" key="3">
    <source>
        <dbReference type="ARBA" id="ARBA00022833"/>
    </source>
</evidence>
<dbReference type="GeneID" id="8440680"/>
<sequence>MEDAQEQGGRRRKRVSRACDRCRSKKDRCDGRRPACLACQSSGSICSYDPSAKKRGLPEGYVRGLEKLWALSMSNIDGLEESVLSLLGANNEPASHRRRKLVSLWVTESISEKLHDSWKSSGLYRELERLLSAGDIESVLSSRADSENRGPSVERAESHVGPHDPFEYRIETQPASGGLELEQSGGARFKRIKLAHNPSSSPDSCQLQLPVQTPRLLDIYFAHTHTWFPIIAKHSALRTSYSYSSEPLSLSRKAAVSGDHAALWAILSYTTAQLKSSSDSEQLGFADPLATSKEFYAVARSLIPTEKENFETGHVQALLLLTLVNIGLGDWTAAWLLSNQATSLVLHLGIGRQADHRQHPVSHQTKAVFLGCFVVDTLLAVRLGRCPHMRPEDLAPVGPLEEDGLEEWNPWMEALYPNGPAQGQVLPGRGPLLARSCFNRLVELASFLNRISRHEPYGFDAQWFCQTIIKDMQAWEDKLPPACRLAALCNSAASANTTALLPHQIYLSLTHIATLSFFFTRFSSQVQGLYYPVRRLLQVVPVLLSGHGEVFGQFTLPPLFECPLRAISDCARFGGAATEQDELQLSLWLDSTSHEVSKVGGIWPVMASFAEEVGNKRAGPFKRGSLHSVAMTDFMDVRRLAGSHQMLNDEMEGLSHIDSSPQNDPGQALRHNTISSLALMSRPEHANDGPANLAAIPAASPLVSSMRSDGQLNGAAQAELLDNNFLTPYESHFSSTETADPSTVSDHPRLPLQHLPHAIAKASESNRRLQPKHPLPTNDLDSIFDDLAHLDTNEWTTSREQELKDFGFVDEIAFQAFCRDPERVAGTNPLLRPASIADIWPPPGFFPDTFRDDKEASMLDSNEGKI</sequence>
<dbReference type="GO" id="GO:0008270">
    <property type="term" value="F:zinc ion binding"/>
    <property type="evidence" value="ECO:0007669"/>
    <property type="project" value="InterPro"/>
</dbReference>
<dbReference type="Pfam" id="PF00172">
    <property type="entry name" value="Zn_clus"/>
    <property type="match status" value="1"/>
</dbReference>
<evidence type="ECO:0000256" key="5">
    <source>
        <dbReference type="ARBA" id="ARBA00023015"/>
    </source>
</evidence>
<dbReference type="InterPro" id="IPR007219">
    <property type="entry name" value="XnlR_reg_dom"/>
</dbReference>
<dbReference type="OMA" id="VMELKQW"/>
<dbReference type="InterPro" id="IPR052783">
    <property type="entry name" value="Metabolic/Drug-Res_Regulator"/>
</dbReference>
<keyword evidence="8" id="KW-0804">Transcription</keyword>
<dbReference type="GO" id="GO:0045944">
    <property type="term" value="P:positive regulation of transcription by RNA polymerase II"/>
    <property type="evidence" value="ECO:0007669"/>
    <property type="project" value="TreeGrafter"/>
</dbReference>
<evidence type="ECO:0000313" key="13">
    <source>
        <dbReference type="Proteomes" id="UP000002058"/>
    </source>
</evidence>
<organism evidence="12 13">
    <name type="scientific">Uncinocarpus reesii (strain UAMH 1704)</name>
    <dbReference type="NCBI Taxonomy" id="336963"/>
    <lineage>
        <taxon>Eukaryota</taxon>
        <taxon>Fungi</taxon>
        <taxon>Dikarya</taxon>
        <taxon>Ascomycota</taxon>
        <taxon>Pezizomycotina</taxon>
        <taxon>Eurotiomycetes</taxon>
        <taxon>Eurotiomycetidae</taxon>
        <taxon>Onygenales</taxon>
        <taxon>Onygenaceae</taxon>
        <taxon>Uncinocarpus</taxon>
    </lineage>
</organism>
<keyword evidence="4" id="KW-0672">Quinate metabolism</keyword>
<name>C4JI01_UNCRE</name>
<gene>
    <name evidence="12" type="ORF">UREG_01426</name>
</gene>
<accession>C4JI01</accession>
<evidence type="ECO:0000256" key="4">
    <source>
        <dbReference type="ARBA" id="ARBA00022911"/>
    </source>
</evidence>
<evidence type="ECO:0000256" key="10">
    <source>
        <dbReference type="SAM" id="MobiDB-lite"/>
    </source>
</evidence>
<feature type="region of interest" description="Disordered" evidence="10">
    <location>
        <begin position="141"/>
        <end position="165"/>
    </location>
</feature>
<dbReference type="CDD" id="cd12148">
    <property type="entry name" value="fungal_TF_MHR"/>
    <property type="match status" value="1"/>
</dbReference>
<dbReference type="InterPro" id="IPR036864">
    <property type="entry name" value="Zn2-C6_fun-type_DNA-bd_sf"/>
</dbReference>
<dbReference type="GO" id="GO:0006351">
    <property type="term" value="P:DNA-templated transcription"/>
    <property type="evidence" value="ECO:0007669"/>
    <property type="project" value="InterPro"/>
</dbReference>
<dbReference type="STRING" id="336963.C4JI01"/>
<dbReference type="KEGG" id="ure:UREG_01426"/>
<dbReference type="PANTHER" id="PTHR47655">
    <property type="entry name" value="QUINIC ACID UTILIZATION ACTIVATOR"/>
    <property type="match status" value="1"/>
</dbReference>
<evidence type="ECO:0000313" key="12">
    <source>
        <dbReference type="EMBL" id="EEP76577.1"/>
    </source>
</evidence>
<feature type="compositionally biased region" description="Basic and acidic residues" evidence="10">
    <location>
        <begin position="144"/>
        <end position="165"/>
    </location>
</feature>
<dbReference type="SUPFAM" id="SSF57701">
    <property type="entry name" value="Zn2/Cys6 DNA-binding domain"/>
    <property type="match status" value="1"/>
</dbReference>
<dbReference type="eggNOG" id="ENOG502S3FG">
    <property type="taxonomic scope" value="Eukaryota"/>
</dbReference>
<evidence type="ECO:0000256" key="7">
    <source>
        <dbReference type="ARBA" id="ARBA00023159"/>
    </source>
</evidence>
<evidence type="ECO:0000256" key="2">
    <source>
        <dbReference type="ARBA" id="ARBA00022723"/>
    </source>
</evidence>
<dbReference type="SMART" id="SM00066">
    <property type="entry name" value="GAL4"/>
    <property type="match status" value="1"/>
</dbReference>
<keyword evidence="6" id="KW-0238">DNA-binding</keyword>
<dbReference type="PANTHER" id="PTHR47655:SF1">
    <property type="entry name" value="ZN(II)2CYS6 TRANSCRIPTION FACTOR (EUROFUNG)"/>
    <property type="match status" value="1"/>
</dbReference>
<keyword evidence="3" id="KW-0862">Zinc</keyword>
<proteinExistence type="predicted"/>